<protein>
    <recommendedName>
        <fullName evidence="4">Beta-carotene 15,15'-monooxygenase</fullName>
    </recommendedName>
</protein>
<evidence type="ECO:0000313" key="2">
    <source>
        <dbReference type="EMBL" id="MBU4692279.1"/>
    </source>
</evidence>
<accession>A0ABS6DPZ8</accession>
<feature type="transmembrane region" description="Helical" evidence="1">
    <location>
        <begin position="377"/>
        <end position="396"/>
    </location>
</feature>
<keyword evidence="1" id="KW-1133">Transmembrane helix</keyword>
<evidence type="ECO:0000256" key="1">
    <source>
        <dbReference type="SAM" id="Phobius"/>
    </source>
</evidence>
<keyword evidence="3" id="KW-1185">Reference proteome</keyword>
<feature type="transmembrane region" description="Helical" evidence="1">
    <location>
        <begin position="450"/>
        <end position="472"/>
    </location>
</feature>
<organism evidence="2 3">
    <name type="scientific">Mycoplasma zalophi</name>
    <dbReference type="NCBI Taxonomy" id="191287"/>
    <lineage>
        <taxon>Bacteria</taxon>
        <taxon>Bacillati</taxon>
        <taxon>Mycoplasmatota</taxon>
        <taxon>Mollicutes</taxon>
        <taxon>Mycoplasmataceae</taxon>
        <taxon>Mycoplasma</taxon>
    </lineage>
</organism>
<sequence>MKQKNMTYTEDNIKIKKSLKMLSFTFQKNKILKRFVELFLFVGALLIFIYAEKTIFASKILPNNSIAFFFDFKHELLAQSNLLVLIRFLFLAILFFYPLIKTYLDLSFNKQKIKKYLPWFILYISASIASFVLFFAFEKYTLNILYLSFSLIALYLVDGSYAIYVHFVNKKLNPEQNKNIRWTLISLISRFLLVVFVIVSMLAWRFSANSKQTFYLLVENNSFYSFITDAFTIRSIQNLFIVVAFILFISFSLLFSFINVFWTLFNSKQAYILLKNNLTLIFWLFVALNFWIITTFSKIKTPSSYVDSSAITPNYLYLLLLIIPAALFIFYLVITFTKKMNTNSNLINSVYFWVLQISFWTIYWLETFLIENKLITNIILFATLILLIITFAINHFKNSHNSTKNNLIINYGYFVLINIIIFINVINVIMQSYNNNNFNYISANMALDEIFTLILLAFSILVLILKSIKFWIEFGKIAKYSPKNMEVSHEIKNK</sequence>
<keyword evidence="1" id="KW-0472">Membrane</keyword>
<feature type="transmembrane region" description="Helical" evidence="1">
    <location>
        <begin position="116"/>
        <end position="137"/>
    </location>
</feature>
<dbReference type="Proteomes" id="UP000718793">
    <property type="component" value="Unassembled WGS sequence"/>
</dbReference>
<feature type="transmembrane region" description="Helical" evidence="1">
    <location>
        <begin position="277"/>
        <end position="294"/>
    </location>
</feature>
<feature type="transmembrane region" description="Helical" evidence="1">
    <location>
        <begin position="81"/>
        <end position="104"/>
    </location>
</feature>
<feature type="transmembrane region" description="Helical" evidence="1">
    <location>
        <begin position="346"/>
        <end position="365"/>
    </location>
</feature>
<gene>
    <name evidence="2" type="ORF">KQ875_01545</name>
</gene>
<feature type="transmembrane region" description="Helical" evidence="1">
    <location>
        <begin position="184"/>
        <end position="206"/>
    </location>
</feature>
<feature type="transmembrane region" description="Helical" evidence="1">
    <location>
        <begin position="408"/>
        <end position="430"/>
    </location>
</feature>
<name>A0ABS6DPZ8_9MOLU</name>
<dbReference type="RefSeq" id="WP_216488708.1">
    <property type="nucleotide sequence ID" value="NZ_JAHMHH010000001.1"/>
</dbReference>
<evidence type="ECO:0000313" key="3">
    <source>
        <dbReference type="Proteomes" id="UP000718793"/>
    </source>
</evidence>
<dbReference type="NCBIfam" id="NF045937">
    <property type="entry name" value="MSC_0624_12TM"/>
    <property type="match status" value="1"/>
</dbReference>
<evidence type="ECO:0008006" key="4">
    <source>
        <dbReference type="Google" id="ProtNLM"/>
    </source>
</evidence>
<dbReference type="EMBL" id="JAHMHH010000001">
    <property type="protein sequence ID" value="MBU4692279.1"/>
    <property type="molecule type" value="Genomic_DNA"/>
</dbReference>
<reference evidence="2" key="1">
    <citation type="submission" date="2021-06" db="EMBL/GenBank/DDBJ databases">
        <title>Novel Mycoplasma species detected in California sea lions (Zalophus californianus) from the USA.</title>
        <authorList>
            <person name="Volokhov D.V."/>
            <person name="Furtak V.A."/>
            <person name="Zagorodnyaya T.A."/>
        </authorList>
    </citation>
    <scope>NUCLEOTIDE SEQUENCE [LARGE SCALE GENOMIC DNA]</scope>
    <source>
        <strain evidence="2">CSL 5346</strain>
    </source>
</reference>
<feature type="transmembrane region" description="Helical" evidence="1">
    <location>
        <begin position="239"/>
        <end position="265"/>
    </location>
</feature>
<feature type="transmembrane region" description="Helical" evidence="1">
    <location>
        <begin position="314"/>
        <end position="334"/>
    </location>
</feature>
<feature type="transmembrane region" description="Helical" evidence="1">
    <location>
        <begin position="143"/>
        <end position="164"/>
    </location>
</feature>
<proteinExistence type="predicted"/>
<comment type="caution">
    <text evidence="2">The sequence shown here is derived from an EMBL/GenBank/DDBJ whole genome shotgun (WGS) entry which is preliminary data.</text>
</comment>
<keyword evidence="1" id="KW-0812">Transmembrane</keyword>